<keyword evidence="3" id="KW-1185">Reference proteome</keyword>
<comment type="caution">
    <text evidence="2">The sequence shown here is derived from an EMBL/GenBank/DDBJ whole genome shotgun (WGS) entry which is preliminary data.</text>
</comment>
<proteinExistence type="predicted"/>
<name>A0ABT7N9A1_9BURK</name>
<dbReference type="InterPro" id="IPR011991">
    <property type="entry name" value="ArsR-like_HTH"/>
</dbReference>
<protein>
    <submittedName>
        <fullName evidence="2">Metalloregulator ArsR/SmtB family transcription factor</fullName>
    </submittedName>
</protein>
<evidence type="ECO:0000313" key="3">
    <source>
        <dbReference type="Proteomes" id="UP001174908"/>
    </source>
</evidence>
<dbReference type="Pfam" id="PF12840">
    <property type="entry name" value="HTH_20"/>
    <property type="match status" value="1"/>
</dbReference>
<dbReference type="InterPro" id="IPR001845">
    <property type="entry name" value="HTH_ArsR_DNA-bd_dom"/>
</dbReference>
<dbReference type="RefSeq" id="WP_286659551.1">
    <property type="nucleotide sequence ID" value="NZ_JASZYV010000001.1"/>
</dbReference>
<dbReference type="SMART" id="SM00418">
    <property type="entry name" value="HTH_ARSR"/>
    <property type="match status" value="1"/>
</dbReference>
<evidence type="ECO:0000313" key="2">
    <source>
        <dbReference type="EMBL" id="MDM0044520.1"/>
    </source>
</evidence>
<dbReference type="InterPro" id="IPR036390">
    <property type="entry name" value="WH_DNA-bd_sf"/>
</dbReference>
<dbReference type="PANTHER" id="PTHR38600:SF2">
    <property type="entry name" value="SLL0088 PROTEIN"/>
    <property type="match status" value="1"/>
</dbReference>
<dbReference type="PROSITE" id="PS50987">
    <property type="entry name" value="HTH_ARSR_2"/>
    <property type="match status" value="1"/>
</dbReference>
<dbReference type="Proteomes" id="UP001174908">
    <property type="component" value="Unassembled WGS sequence"/>
</dbReference>
<sequence>MANYSAASLDDIFRALADPTRRSVVARLGRGSASIKELADPFGLGLPAFLKHIKVLESCGLVVSEKIGRVRTCKLRRAKLKAAEKWFDEQRAAWESRYESLDNLLTTLKGDQGES</sequence>
<dbReference type="EMBL" id="JASZYV010000001">
    <property type="protein sequence ID" value="MDM0044520.1"/>
    <property type="molecule type" value="Genomic_DNA"/>
</dbReference>
<reference evidence="2" key="1">
    <citation type="submission" date="2023-06" db="EMBL/GenBank/DDBJ databases">
        <authorList>
            <person name="Jiang Y."/>
            <person name="Liu Q."/>
        </authorList>
    </citation>
    <scope>NUCLEOTIDE SEQUENCE</scope>
    <source>
        <strain evidence="2">CGMCC 1.12089</strain>
    </source>
</reference>
<dbReference type="Gene3D" id="1.10.10.10">
    <property type="entry name" value="Winged helix-like DNA-binding domain superfamily/Winged helix DNA-binding domain"/>
    <property type="match status" value="1"/>
</dbReference>
<accession>A0ABT7N9A1</accession>
<evidence type="ECO:0000259" key="1">
    <source>
        <dbReference type="PROSITE" id="PS50987"/>
    </source>
</evidence>
<organism evidence="2 3">
    <name type="scientific">Variovorax dokdonensis</name>
    <dbReference type="NCBI Taxonomy" id="344883"/>
    <lineage>
        <taxon>Bacteria</taxon>
        <taxon>Pseudomonadati</taxon>
        <taxon>Pseudomonadota</taxon>
        <taxon>Betaproteobacteria</taxon>
        <taxon>Burkholderiales</taxon>
        <taxon>Comamonadaceae</taxon>
        <taxon>Variovorax</taxon>
    </lineage>
</organism>
<dbReference type="SUPFAM" id="SSF46785">
    <property type="entry name" value="Winged helix' DNA-binding domain"/>
    <property type="match status" value="1"/>
</dbReference>
<dbReference type="InterPro" id="IPR036388">
    <property type="entry name" value="WH-like_DNA-bd_sf"/>
</dbReference>
<dbReference type="PANTHER" id="PTHR38600">
    <property type="entry name" value="TRANSCRIPTIONAL REGULATORY PROTEIN"/>
    <property type="match status" value="1"/>
</dbReference>
<gene>
    <name evidence="2" type="ORF">QTH91_08520</name>
</gene>
<dbReference type="PRINTS" id="PR00778">
    <property type="entry name" value="HTHARSR"/>
</dbReference>
<dbReference type="NCBIfam" id="NF033788">
    <property type="entry name" value="HTH_metalloreg"/>
    <property type="match status" value="1"/>
</dbReference>
<dbReference type="CDD" id="cd00090">
    <property type="entry name" value="HTH_ARSR"/>
    <property type="match status" value="1"/>
</dbReference>
<feature type="domain" description="HTH arsR-type" evidence="1">
    <location>
        <begin position="1"/>
        <end position="95"/>
    </location>
</feature>